<keyword evidence="1" id="KW-0732">Signal</keyword>
<feature type="signal peptide" evidence="1">
    <location>
        <begin position="1"/>
        <end position="23"/>
    </location>
</feature>
<accession>A0A0K0XTG4</accession>
<dbReference type="PANTHER" id="PTHR34406:SF1">
    <property type="entry name" value="PROTEIN YCEI"/>
    <property type="match status" value="1"/>
</dbReference>
<dbReference type="EMBL" id="CP012154">
    <property type="protein sequence ID" value="AKS40978.1"/>
    <property type="molecule type" value="Genomic_DNA"/>
</dbReference>
<dbReference type="Proteomes" id="UP000066624">
    <property type="component" value="Chromosome"/>
</dbReference>
<proteinExistence type="predicted"/>
<dbReference type="NCBIfam" id="NF002994">
    <property type="entry name" value="PRK03757.1"/>
    <property type="match status" value="1"/>
</dbReference>
<protein>
    <submittedName>
        <fullName evidence="3">YceI protein</fullName>
    </submittedName>
</protein>
<gene>
    <name evidence="3" type="ORF">WM2015_596</name>
</gene>
<dbReference type="AlphaFoldDB" id="A0A0K0XTG4"/>
<evidence type="ECO:0000313" key="3">
    <source>
        <dbReference type="EMBL" id="AKS40978.1"/>
    </source>
</evidence>
<keyword evidence="4" id="KW-1185">Reference proteome</keyword>
<sequence>MLNTFMKTLIGAFALALVAPVAATEHEASATAEHYKIDTRGAHAFVQFRIPHLGFSWLYGRFNDFEGAFTFDPAEPRNSSVEVTIRTASIDSNHERRDNHLRGEDFLDTDTHPEAHFRSTSFEPTADGAFLMRGELTLLGRTRAIEIEVEQVGAGEDPWGGYRRGFHGRTSFSLSDFGIDYDLGPESRVVEILLDVEGIRQD</sequence>
<dbReference type="Gene3D" id="2.40.128.110">
    <property type="entry name" value="Lipid/polyisoprenoid-binding, YceI-like"/>
    <property type="match status" value="1"/>
</dbReference>
<evidence type="ECO:0000313" key="4">
    <source>
        <dbReference type="Proteomes" id="UP000066624"/>
    </source>
</evidence>
<dbReference type="InterPro" id="IPR036761">
    <property type="entry name" value="TTHA0802/YceI-like_sf"/>
</dbReference>
<dbReference type="InterPro" id="IPR007372">
    <property type="entry name" value="Lipid/polyisoprenoid-bd_YceI"/>
</dbReference>
<evidence type="ECO:0000256" key="1">
    <source>
        <dbReference type="SAM" id="SignalP"/>
    </source>
</evidence>
<dbReference type="PANTHER" id="PTHR34406">
    <property type="entry name" value="PROTEIN YCEI"/>
    <property type="match status" value="1"/>
</dbReference>
<dbReference type="KEGG" id="wma:WM2015_596"/>
<evidence type="ECO:0000259" key="2">
    <source>
        <dbReference type="SMART" id="SM00867"/>
    </source>
</evidence>
<organism evidence="3 4">
    <name type="scientific">Wenzhouxiangella marina</name>
    <dbReference type="NCBI Taxonomy" id="1579979"/>
    <lineage>
        <taxon>Bacteria</taxon>
        <taxon>Pseudomonadati</taxon>
        <taxon>Pseudomonadota</taxon>
        <taxon>Gammaproteobacteria</taxon>
        <taxon>Chromatiales</taxon>
        <taxon>Wenzhouxiangellaceae</taxon>
        <taxon>Wenzhouxiangella</taxon>
    </lineage>
</organism>
<feature type="chain" id="PRO_5005454349" evidence="1">
    <location>
        <begin position="24"/>
        <end position="202"/>
    </location>
</feature>
<dbReference type="PATRIC" id="fig|1579979.3.peg.601"/>
<feature type="domain" description="Lipid/polyisoprenoid-binding YceI-like" evidence="2">
    <location>
        <begin position="34"/>
        <end position="199"/>
    </location>
</feature>
<dbReference type="SUPFAM" id="SSF101874">
    <property type="entry name" value="YceI-like"/>
    <property type="match status" value="1"/>
</dbReference>
<reference evidence="3 4" key="1">
    <citation type="submission" date="2015-07" db="EMBL/GenBank/DDBJ databases">
        <authorList>
            <person name="Noorani M."/>
        </authorList>
    </citation>
    <scope>NUCLEOTIDE SEQUENCE [LARGE SCALE GENOMIC DNA]</scope>
    <source>
        <strain evidence="3 4">KCTC 42284</strain>
    </source>
</reference>
<name>A0A0K0XTG4_9GAMM</name>
<dbReference type="Pfam" id="PF04264">
    <property type="entry name" value="YceI"/>
    <property type="match status" value="1"/>
</dbReference>
<dbReference type="SMART" id="SM00867">
    <property type="entry name" value="YceI"/>
    <property type="match status" value="1"/>
</dbReference>
<dbReference type="STRING" id="1579979.WM2015_596"/>